<feature type="non-terminal residue" evidence="1">
    <location>
        <position position="82"/>
    </location>
</feature>
<keyword evidence="2" id="KW-1185">Reference proteome</keyword>
<protein>
    <submittedName>
        <fullName evidence="1">9592_t:CDS:1</fullName>
    </submittedName>
</protein>
<gene>
    <name evidence="1" type="ORF">CPELLU_LOCUS20976</name>
</gene>
<organism evidence="1 2">
    <name type="scientific">Cetraspora pellucida</name>
    <dbReference type="NCBI Taxonomy" id="1433469"/>
    <lineage>
        <taxon>Eukaryota</taxon>
        <taxon>Fungi</taxon>
        <taxon>Fungi incertae sedis</taxon>
        <taxon>Mucoromycota</taxon>
        <taxon>Glomeromycotina</taxon>
        <taxon>Glomeromycetes</taxon>
        <taxon>Diversisporales</taxon>
        <taxon>Gigasporaceae</taxon>
        <taxon>Cetraspora</taxon>
    </lineage>
</organism>
<evidence type="ECO:0000313" key="2">
    <source>
        <dbReference type="Proteomes" id="UP000789759"/>
    </source>
</evidence>
<dbReference type="Proteomes" id="UP000789759">
    <property type="component" value="Unassembled WGS sequence"/>
</dbReference>
<evidence type="ECO:0000313" key="1">
    <source>
        <dbReference type="EMBL" id="CAG8833437.1"/>
    </source>
</evidence>
<dbReference type="AlphaFoldDB" id="A0A9N9KIT7"/>
<reference evidence="1" key="1">
    <citation type="submission" date="2021-06" db="EMBL/GenBank/DDBJ databases">
        <authorList>
            <person name="Kallberg Y."/>
            <person name="Tangrot J."/>
            <person name="Rosling A."/>
        </authorList>
    </citation>
    <scope>NUCLEOTIDE SEQUENCE</scope>
    <source>
        <strain evidence="1">FL966</strain>
    </source>
</reference>
<proteinExistence type="predicted"/>
<name>A0A9N9KIT7_9GLOM</name>
<dbReference type="OrthoDB" id="2442885at2759"/>
<feature type="non-terminal residue" evidence="1">
    <location>
        <position position="1"/>
    </location>
</feature>
<dbReference type="EMBL" id="CAJVQA010070909">
    <property type="protein sequence ID" value="CAG8833437.1"/>
    <property type="molecule type" value="Genomic_DNA"/>
</dbReference>
<comment type="caution">
    <text evidence="1">The sequence shown here is derived from an EMBL/GenBank/DDBJ whole genome shotgun (WGS) entry which is preliminary data.</text>
</comment>
<sequence>MSMISTTLENVLYNQEIVEPSNLTSSLESNFNLDTNMKESILGSELTGQMAEILPTNYSYIINEFCELSPLITNENIAISQI</sequence>
<accession>A0A9N9KIT7</accession>